<sequence length="978" mass="108200">MSQHPFSRPPDRPLIHNPNHQPAPQPQHPPFYPSASQPPLQVPFNEPYQRRDPFLPRAQQHERREGYGYPGRDTLSALNNGERPPPGGWGALQHNQPPHAHAHAHGQLHHQTVPPPPPPMTAPHNGPAPGSYSYDASRRRSLGGSSPPRYYNGAPLDPPPPPPSFGGRHMPPPSSPQQPHPAAPSYSSSQRPPPPPFSNGRDLPGLGPSHRSSSSGMSISSILGTDSRAPPRSPPSHASRPSSTSASVMQPPSPRAQPSEYRPDASRWSRPRTPEKYGMGQPRYQEVTSHPRGSHGSPEQARPGEHPQVSQHHSHQYPSSSYSSPHDIREPERARQGPNNMPPRPNSQPAGTAAPPEDPAQQSRYEPGYRRPIFGYSTAEQRKAADEQARHERAMHERRSIEMAERERAATVQPLSQSSFSPPQGQRHIPPGPYDNRDYRSEDPYSRRDDYPTLFRREGPPNDVPQATARMPEQPPRNPPPSNESPQFRPHPPPPDFRQPMQRSTDPFHNPPPAEQSVMERRPQDPFDPQARAFGYDPRRFEDMQRRFPGLSPEAGRRPGHASPLPQAVQGAQAQFMSHGNDPSIKSEFGRMFSGLGSGLGSVPPNGTLTPSRQSPLPQGRPGDDVEGMTPADTNGLKMTRGGSRGGRKGRRIKDEDGRHDSESGDGRGTPASTRGAKRAKHSHTPFHHHHHAHTLHHHHRHHKPDDDPNASAPAASAAAPVLVPPPPPKKPTLTINSQKLLDSVAHLPRSHLGSKLYTSHVEVPHSQSARLLEEDSLFKYKSSHEPIPHFPDNMNCTFTVRVPRYYLKPEQRVDICETRALWGTDVYTDDSDPIAAAMHAGWILGAWTDDVDRALLDLGPAYTRGTKESILDDGPESGTGKQIPIPKLMTEPLAAGPVEPPENMEAHITLLILPRLEEYKGVLRRGVKSRTWGGNHDGVSFRVVRVEWVDEGCERGAERGAEARRRRLREGLGLFRN</sequence>
<feature type="compositionally biased region" description="Basic and acidic residues" evidence="1">
    <location>
        <begin position="653"/>
        <end position="666"/>
    </location>
</feature>
<dbReference type="AlphaFoldDB" id="A0A6G1HEA8"/>
<evidence type="ECO:0000256" key="1">
    <source>
        <dbReference type="SAM" id="MobiDB-lite"/>
    </source>
</evidence>
<dbReference type="OrthoDB" id="3596986at2759"/>
<feature type="compositionally biased region" description="Polar residues" evidence="1">
    <location>
        <begin position="605"/>
        <end position="617"/>
    </location>
</feature>
<name>A0A6G1HEA8_9PEZI</name>
<dbReference type="InterPro" id="IPR036609">
    <property type="entry name" value="LCCL_sf"/>
</dbReference>
<reference evidence="2" key="1">
    <citation type="journal article" date="2020" name="Stud. Mycol.">
        <title>101 Dothideomycetes genomes: a test case for predicting lifestyles and emergence of pathogens.</title>
        <authorList>
            <person name="Haridas S."/>
            <person name="Albert R."/>
            <person name="Binder M."/>
            <person name="Bloem J."/>
            <person name="Labutti K."/>
            <person name="Salamov A."/>
            <person name="Andreopoulos B."/>
            <person name="Baker S."/>
            <person name="Barry K."/>
            <person name="Bills G."/>
            <person name="Bluhm B."/>
            <person name="Cannon C."/>
            <person name="Castanera R."/>
            <person name="Culley D."/>
            <person name="Daum C."/>
            <person name="Ezra D."/>
            <person name="Gonzalez J."/>
            <person name="Henrissat B."/>
            <person name="Kuo A."/>
            <person name="Liang C."/>
            <person name="Lipzen A."/>
            <person name="Lutzoni F."/>
            <person name="Magnuson J."/>
            <person name="Mondo S."/>
            <person name="Nolan M."/>
            <person name="Ohm R."/>
            <person name="Pangilinan J."/>
            <person name="Park H.-J."/>
            <person name="Ramirez L."/>
            <person name="Alfaro M."/>
            <person name="Sun H."/>
            <person name="Tritt A."/>
            <person name="Yoshinaga Y."/>
            <person name="Zwiers L.-H."/>
            <person name="Turgeon B."/>
            <person name="Goodwin S."/>
            <person name="Spatafora J."/>
            <person name="Crous P."/>
            <person name="Grigoriev I."/>
        </authorList>
    </citation>
    <scope>NUCLEOTIDE SEQUENCE</scope>
    <source>
        <strain evidence="2">CBS 113979</strain>
    </source>
</reference>
<keyword evidence="3" id="KW-1185">Reference proteome</keyword>
<dbReference type="Pfam" id="PF08642">
    <property type="entry name" value="Rxt3"/>
    <property type="match status" value="1"/>
</dbReference>
<evidence type="ECO:0000313" key="3">
    <source>
        <dbReference type="Proteomes" id="UP000800041"/>
    </source>
</evidence>
<feature type="compositionally biased region" description="Pro residues" evidence="1">
    <location>
        <begin position="21"/>
        <end position="32"/>
    </location>
</feature>
<feature type="compositionally biased region" description="Basic and acidic residues" evidence="1">
    <location>
        <begin position="326"/>
        <end position="335"/>
    </location>
</feature>
<feature type="compositionally biased region" description="Basic and acidic residues" evidence="1">
    <location>
        <begin position="48"/>
        <end position="66"/>
    </location>
</feature>
<feature type="compositionally biased region" description="Pro residues" evidence="1">
    <location>
        <begin position="156"/>
        <end position="182"/>
    </location>
</feature>
<feature type="compositionally biased region" description="Basic residues" evidence="1">
    <location>
        <begin position="676"/>
        <end position="703"/>
    </location>
</feature>
<feature type="compositionally biased region" description="Basic and acidic residues" evidence="1">
    <location>
        <begin position="380"/>
        <end position="409"/>
    </location>
</feature>
<feature type="compositionally biased region" description="Low complexity" evidence="1">
    <location>
        <begin position="306"/>
        <end position="325"/>
    </location>
</feature>
<feature type="compositionally biased region" description="Low complexity" evidence="1">
    <location>
        <begin position="413"/>
        <end position="426"/>
    </location>
</feature>
<dbReference type="Gene3D" id="2.170.130.20">
    <property type="entry name" value="LCCL-like domain"/>
    <property type="match status" value="1"/>
</dbReference>
<feature type="region of interest" description="Disordered" evidence="1">
    <location>
        <begin position="1"/>
        <end position="730"/>
    </location>
</feature>
<feature type="compositionally biased region" description="Basic and acidic residues" evidence="1">
    <location>
        <begin position="537"/>
        <end position="546"/>
    </location>
</feature>
<proteinExistence type="predicted"/>
<feature type="compositionally biased region" description="Low complexity" evidence="1">
    <location>
        <begin position="142"/>
        <end position="155"/>
    </location>
</feature>
<protein>
    <submittedName>
        <fullName evidence="2">Rxt3-domain-containing protein</fullName>
    </submittedName>
</protein>
<feature type="compositionally biased region" description="Basic and acidic residues" evidence="1">
    <location>
        <begin position="435"/>
        <end position="460"/>
    </location>
</feature>
<dbReference type="Proteomes" id="UP000800041">
    <property type="component" value="Unassembled WGS sequence"/>
</dbReference>
<gene>
    <name evidence="2" type="ORF">K402DRAFT_443592</name>
</gene>
<feature type="compositionally biased region" description="Basic and acidic residues" evidence="1">
    <location>
        <begin position="261"/>
        <end position="275"/>
    </location>
</feature>
<feature type="compositionally biased region" description="Pro residues" evidence="1">
    <location>
        <begin position="473"/>
        <end position="497"/>
    </location>
</feature>
<dbReference type="EMBL" id="ML977139">
    <property type="protein sequence ID" value="KAF1991407.1"/>
    <property type="molecule type" value="Genomic_DNA"/>
</dbReference>
<feature type="compositionally biased region" description="Low complexity" evidence="1">
    <location>
        <begin position="711"/>
        <end position="722"/>
    </location>
</feature>
<dbReference type="InterPro" id="IPR013951">
    <property type="entry name" value="Rxt3"/>
</dbReference>
<organism evidence="2 3">
    <name type="scientific">Aulographum hederae CBS 113979</name>
    <dbReference type="NCBI Taxonomy" id="1176131"/>
    <lineage>
        <taxon>Eukaryota</taxon>
        <taxon>Fungi</taxon>
        <taxon>Dikarya</taxon>
        <taxon>Ascomycota</taxon>
        <taxon>Pezizomycotina</taxon>
        <taxon>Dothideomycetes</taxon>
        <taxon>Pleosporomycetidae</taxon>
        <taxon>Aulographales</taxon>
        <taxon>Aulographaceae</taxon>
    </lineage>
</organism>
<evidence type="ECO:0000313" key="2">
    <source>
        <dbReference type="EMBL" id="KAF1991407.1"/>
    </source>
</evidence>
<feature type="compositionally biased region" description="Low complexity" evidence="1">
    <location>
        <begin position="209"/>
        <end position="247"/>
    </location>
</feature>
<accession>A0A6G1HEA8</accession>